<dbReference type="Proteomes" id="UP000011713">
    <property type="component" value="Unassembled WGS sequence"/>
</dbReference>
<sequence>MRLRSAAAGETEPPEAADVSSSTASATQPAAVTAAGTRGDAPHDIKIMSSSSYTLASLTSVVTSSDRPTSQTLRLRDRVVWLTARTTVSIPLCSRFASAVSFRIPTSQYRETLCGTEVRSPLNTASFRSIHK</sequence>
<feature type="compositionally biased region" description="Low complexity" evidence="1">
    <location>
        <begin position="1"/>
        <end position="37"/>
    </location>
</feature>
<proteinExistence type="predicted"/>
<evidence type="ECO:0000256" key="1">
    <source>
        <dbReference type="SAM" id="MobiDB-lite"/>
    </source>
</evidence>
<keyword evidence="3" id="KW-1185">Reference proteome</keyword>
<feature type="region of interest" description="Disordered" evidence="1">
    <location>
        <begin position="1"/>
        <end position="43"/>
    </location>
</feature>
<protein>
    <submittedName>
        <fullName evidence="2">Uncharacterized protein</fullName>
    </submittedName>
</protein>
<organism evidence="2 3">
    <name type="scientific">Hyaloperonospora arabidopsidis (strain Emoy2)</name>
    <name type="common">Downy mildew agent</name>
    <name type="synonym">Peronospora arabidopsidis</name>
    <dbReference type="NCBI Taxonomy" id="559515"/>
    <lineage>
        <taxon>Eukaryota</taxon>
        <taxon>Sar</taxon>
        <taxon>Stramenopiles</taxon>
        <taxon>Oomycota</taxon>
        <taxon>Peronosporomycetes</taxon>
        <taxon>Peronosporales</taxon>
        <taxon>Peronosporaceae</taxon>
        <taxon>Hyaloperonospora</taxon>
    </lineage>
</organism>
<evidence type="ECO:0000313" key="2">
    <source>
        <dbReference type="EnsemblProtists" id="HpaP810403"/>
    </source>
</evidence>
<dbReference type="AlphaFoldDB" id="M4BV62"/>
<dbReference type="HOGENOM" id="CLU_1921123_0_0_1"/>
<dbReference type="EMBL" id="JH597967">
    <property type="status" value="NOT_ANNOTATED_CDS"/>
    <property type="molecule type" value="Genomic_DNA"/>
</dbReference>
<name>M4BV62_HYAAE</name>
<reference evidence="2" key="2">
    <citation type="submission" date="2015-06" db="UniProtKB">
        <authorList>
            <consortium name="EnsemblProtists"/>
        </authorList>
    </citation>
    <scope>IDENTIFICATION</scope>
    <source>
        <strain evidence="2">Emoy2</strain>
    </source>
</reference>
<accession>M4BV62</accession>
<dbReference type="EnsemblProtists" id="HpaT810403">
    <property type="protein sequence ID" value="HpaP810403"/>
    <property type="gene ID" value="HpaG810403"/>
</dbReference>
<evidence type="ECO:0000313" key="3">
    <source>
        <dbReference type="Proteomes" id="UP000011713"/>
    </source>
</evidence>
<reference evidence="3" key="1">
    <citation type="journal article" date="2010" name="Science">
        <title>Signatures of adaptation to obligate biotrophy in the Hyaloperonospora arabidopsidis genome.</title>
        <authorList>
            <person name="Baxter L."/>
            <person name="Tripathy S."/>
            <person name="Ishaque N."/>
            <person name="Boot N."/>
            <person name="Cabral A."/>
            <person name="Kemen E."/>
            <person name="Thines M."/>
            <person name="Ah-Fong A."/>
            <person name="Anderson R."/>
            <person name="Badejoko W."/>
            <person name="Bittner-Eddy P."/>
            <person name="Boore J.L."/>
            <person name="Chibucos M.C."/>
            <person name="Coates M."/>
            <person name="Dehal P."/>
            <person name="Delehaunty K."/>
            <person name="Dong S."/>
            <person name="Downton P."/>
            <person name="Dumas B."/>
            <person name="Fabro G."/>
            <person name="Fronick C."/>
            <person name="Fuerstenberg S.I."/>
            <person name="Fulton L."/>
            <person name="Gaulin E."/>
            <person name="Govers F."/>
            <person name="Hughes L."/>
            <person name="Humphray S."/>
            <person name="Jiang R.H."/>
            <person name="Judelson H."/>
            <person name="Kamoun S."/>
            <person name="Kyung K."/>
            <person name="Meijer H."/>
            <person name="Minx P."/>
            <person name="Morris P."/>
            <person name="Nelson J."/>
            <person name="Phuntumart V."/>
            <person name="Qutob D."/>
            <person name="Rehmany A."/>
            <person name="Rougon-Cardoso A."/>
            <person name="Ryden P."/>
            <person name="Torto-Alalibo T."/>
            <person name="Studholme D."/>
            <person name="Wang Y."/>
            <person name="Win J."/>
            <person name="Wood J."/>
            <person name="Clifton S.W."/>
            <person name="Rogers J."/>
            <person name="Van den Ackerveken G."/>
            <person name="Jones J.D."/>
            <person name="McDowell J.M."/>
            <person name="Beynon J."/>
            <person name="Tyler B.M."/>
        </authorList>
    </citation>
    <scope>NUCLEOTIDE SEQUENCE [LARGE SCALE GENOMIC DNA]</scope>
    <source>
        <strain evidence="3">Emoy2</strain>
    </source>
</reference>
<dbReference type="InParanoid" id="M4BV62"/>
<dbReference type="VEuPathDB" id="FungiDB:HpaG810403"/>